<proteinExistence type="predicted"/>
<dbReference type="Proteomes" id="UP000325577">
    <property type="component" value="Linkage Group LG5"/>
</dbReference>
<feature type="compositionally biased region" description="Polar residues" evidence="1">
    <location>
        <begin position="76"/>
        <end position="85"/>
    </location>
</feature>
<feature type="compositionally biased region" description="Low complexity" evidence="1">
    <location>
        <begin position="234"/>
        <end position="245"/>
    </location>
</feature>
<organism evidence="2 3">
    <name type="scientific">Nyssa sinensis</name>
    <dbReference type="NCBI Taxonomy" id="561372"/>
    <lineage>
        <taxon>Eukaryota</taxon>
        <taxon>Viridiplantae</taxon>
        <taxon>Streptophyta</taxon>
        <taxon>Embryophyta</taxon>
        <taxon>Tracheophyta</taxon>
        <taxon>Spermatophyta</taxon>
        <taxon>Magnoliopsida</taxon>
        <taxon>eudicotyledons</taxon>
        <taxon>Gunneridae</taxon>
        <taxon>Pentapetalae</taxon>
        <taxon>asterids</taxon>
        <taxon>Cornales</taxon>
        <taxon>Nyssaceae</taxon>
        <taxon>Nyssa</taxon>
    </lineage>
</organism>
<feature type="compositionally biased region" description="Polar residues" evidence="1">
    <location>
        <begin position="98"/>
        <end position="109"/>
    </location>
</feature>
<name>A0A5J4ZYA0_9ASTE</name>
<sequence>MRLEQQNKSVFVLTMVKLGIRSHDDTLDIISGDKLDERTECPSDEYLDYSNEHQNDTNEHDSQDESSQDQMEVVQPESQPTTSPLHNVPVDQLLLESESMSEPQVQSETQLKILPYRTIRGKPRVNYEPFLTSKSHQKERIVERESRSRGRSRSRSPRPRYRDEYRNRDSRRRSRSRSRDRYDRDRYRGRDKDYHHRSRSLSGSPDHCKDRRRGRYDDERLSRSRSYGSDSPARRSPSPQRSPSPRKTPPRAGTPDGRNRKECSPTPKSVSPHDRPADSQSPSPRNSDVDE</sequence>
<feature type="compositionally biased region" description="Polar residues" evidence="1">
    <location>
        <begin position="278"/>
        <end position="291"/>
    </location>
</feature>
<feature type="compositionally biased region" description="Basic and acidic residues" evidence="1">
    <location>
        <begin position="177"/>
        <end position="194"/>
    </location>
</feature>
<feature type="region of interest" description="Disordered" evidence="1">
    <location>
        <begin position="38"/>
        <end position="109"/>
    </location>
</feature>
<gene>
    <name evidence="2" type="ORF">F0562_012669</name>
</gene>
<feature type="compositionally biased region" description="Basic and acidic residues" evidence="1">
    <location>
        <begin position="136"/>
        <end position="148"/>
    </location>
</feature>
<dbReference type="EMBL" id="CM018048">
    <property type="protein sequence ID" value="KAA8522017.1"/>
    <property type="molecule type" value="Genomic_DNA"/>
</dbReference>
<keyword evidence="3" id="KW-1185">Reference proteome</keyword>
<evidence type="ECO:0000313" key="3">
    <source>
        <dbReference type="Proteomes" id="UP000325577"/>
    </source>
</evidence>
<feature type="compositionally biased region" description="Basic residues" evidence="1">
    <location>
        <begin position="149"/>
        <end position="159"/>
    </location>
</feature>
<accession>A0A5J4ZYA0</accession>
<evidence type="ECO:0000256" key="1">
    <source>
        <dbReference type="SAM" id="MobiDB-lite"/>
    </source>
</evidence>
<feature type="region of interest" description="Disordered" evidence="1">
    <location>
        <begin position="127"/>
        <end position="291"/>
    </location>
</feature>
<evidence type="ECO:0000313" key="2">
    <source>
        <dbReference type="EMBL" id="KAA8522017.1"/>
    </source>
</evidence>
<protein>
    <submittedName>
        <fullName evidence="2">Uncharacterized protein</fullName>
    </submittedName>
</protein>
<reference evidence="2 3" key="1">
    <citation type="submission" date="2019-09" db="EMBL/GenBank/DDBJ databases">
        <title>A chromosome-level genome assembly of the Chinese tupelo Nyssa sinensis.</title>
        <authorList>
            <person name="Yang X."/>
            <person name="Kang M."/>
            <person name="Yang Y."/>
            <person name="Xiong H."/>
            <person name="Wang M."/>
            <person name="Zhang Z."/>
            <person name="Wang Z."/>
            <person name="Wu H."/>
            <person name="Ma T."/>
            <person name="Liu J."/>
            <person name="Xi Z."/>
        </authorList>
    </citation>
    <scope>NUCLEOTIDE SEQUENCE [LARGE SCALE GENOMIC DNA]</scope>
    <source>
        <strain evidence="2">J267</strain>
        <tissue evidence="2">Leaf</tissue>
    </source>
</reference>
<dbReference type="OrthoDB" id="1329003at2759"/>
<feature type="compositionally biased region" description="Basic and acidic residues" evidence="1">
    <location>
        <begin position="50"/>
        <end position="63"/>
    </location>
</feature>
<dbReference type="AlphaFoldDB" id="A0A5J4ZYA0"/>